<dbReference type="InterPro" id="IPR000214">
    <property type="entry name" value="Znf_DNA_glyclase/AP_lyase"/>
</dbReference>
<evidence type="ECO:0000256" key="8">
    <source>
        <dbReference type="ARBA" id="ARBA00022833"/>
    </source>
</evidence>
<dbReference type="SUPFAM" id="SSF46946">
    <property type="entry name" value="S13-like H2TH domain"/>
    <property type="match status" value="1"/>
</dbReference>
<evidence type="ECO:0000256" key="4">
    <source>
        <dbReference type="ARBA" id="ARBA00022723"/>
    </source>
</evidence>
<keyword evidence="9 15" id="KW-0238">DNA-binding</keyword>
<name>A0A9Q3W981_9GAMM</name>
<keyword evidence="7 15" id="KW-0378">Hydrolase</keyword>
<dbReference type="GO" id="GO:0034039">
    <property type="term" value="F:8-oxo-7,8-dihydroguanine DNA N-glycosylase activity"/>
    <property type="evidence" value="ECO:0007669"/>
    <property type="project" value="TreeGrafter"/>
</dbReference>
<evidence type="ECO:0000256" key="12">
    <source>
        <dbReference type="ARBA" id="ARBA00023268"/>
    </source>
</evidence>
<comment type="function">
    <text evidence="15">Involved in base excision repair of DNA damaged by oxidation or by mutagenic agents. Acts as DNA glycosylase that recognizes and removes damaged bases. Has a preference for oxidized purines, such as 7,8-dihydro-8-oxoguanine (8-oxoG). Has AP (apurinic/apyrimidinic) lyase activity and introduces nicks in the DNA strand. Cleaves the DNA backbone by beta-delta elimination to generate a single-strand break at the site of the removed base with both 3'- and 5'-phosphates.</text>
</comment>
<proteinExistence type="inferred from homology"/>
<dbReference type="SUPFAM" id="SSF81624">
    <property type="entry name" value="N-terminal domain of MutM-like DNA repair proteins"/>
    <property type="match status" value="1"/>
</dbReference>
<feature type="active site" description="Proton donor" evidence="15">
    <location>
        <position position="3"/>
    </location>
</feature>
<dbReference type="Pfam" id="PF06831">
    <property type="entry name" value="H2TH"/>
    <property type="match status" value="1"/>
</dbReference>
<evidence type="ECO:0000259" key="17">
    <source>
        <dbReference type="PROSITE" id="PS51068"/>
    </source>
</evidence>
<dbReference type="Proteomes" id="UP001107961">
    <property type="component" value="Unassembled WGS sequence"/>
</dbReference>
<dbReference type="HAMAP" id="MF_00103">
    <property type="entry name" value="Fapy_DNA_glycosyl"/>
    <property type="match status" value="1"/>
</dbReference>
<evidence type="ECO:0000256" key="13">
    <source>
        <dbReference type="ARBA" id="ARBA00023295"/>
    </source>
</evidence>
<keyword evidence="8 15" id="KW-0862">Zinc</keyword>
<accession>A0A9Q3W981</accession>
<evidence type="ECO:0000259" key="16">
    <source>
        <dbReference type="PROSITE" id="PS51066"/>
    </source>
</evidence>
<dbReference type="PANTHER" id="PTHR22993:SF9">
    <property type="entry name" value="FORMAMIDOPYRIMIDINE-DNA GLYCOSYLASE"/>
    <property type="match status" value="1"/>
</dbReference>
<dbReference type="PROSITE" id="PS01242">
    <property type="entry name" value="ZF_FPG_1"/>
    <property type="match status" value="1"/>
</dbReference>
<dbReference type="InterPro" id="IPR010979">
    <property type="entry name" value="Ribosomal_uS13-like_H2TH"/>
</dbReference>
<dbReference type="GO" id="GO:0006284">
    <property type="term" value="P:base-excision repair"/>
    <property type="evidence" value="ECO:0007669"/>
    <property type="project" value="InterPro"/>
</dbReference>
<dbReference type="PROSITE" id="PS51066">
    <property type="entry name" value="ZF_FPG_2"/>
    <property type="match status" value="1"/>
</dbReference>
<evidence type="ECO:0000313" key="18">
    <source>
        <dbReference type="EMBL" id="MCE7510652.1"/>
    </source>
</evidence>
<dbReference type="GO" id="GO:0140078">
    <property type="term" value="F:class I DNA-(apurinic or apyrimidinic site) endonuclease activity"/>
    <property type="evidence" value="ECO:0007669"/>
    <property type="project" value="UniProtKB-EC"/>
</dbReference>
<dbReference type="RefSeq" id="WP_022996542.1">
    <property type="nucleotide sequence ID" value="NZ_CP136240.1"/>
</dbReference>
<dbReference type="NCBIfam" id="NF002211">
    <property type="entry name" value="PRK01103.1"/>
    <property type="match status" value="1"/>
</dbReference>
<comment type="similarity">
    <text evidence="2 15">Belongs to the FPG family.</text>
</comment>
<sequence length="269" mass="30149">MPELPEVETTRRGIEPHLTGRRLRSVTVREPRLRWPVDERVAALRDRPVLAVRRRAKYLLLDLDGLHLGVHLGMSGTLRVVPEAAPLRKHDHVDLVLDSGQLLRFNDPRRFGAVLYLPDLEQHPLFTGLGPEPLDAAFTGEWLHRRSRGRKASVKTFIMDNATVVGVGNIYAQESLFLAGIHPSRPAGRISLGRYQLLAEAIREVLARAIEAGGTTLRDFTRVDGQPGYFAQELRVYGRAGEPCRQCGTPLRGGRHGQRSTVYCPHCQR</sequence>
<dbReference type="InterPro" id="IPR015886">
    <property type="entry name" value="H2TH_FPG"/>
</dbReference>
<dbReference type="PROSITE" id="PS51068">
    <property type="entry name" value="FPG_CAT"/>
    <property type="match status" value="1"/>
</dbReference>
<evidence type="ECO:0000256" key="9">
    <source>
        <dbReference type="ARBA" id="ARBA00023125"/>
    </source>
</evidence>
<keyword evidence="13 15" id="KW-0326">Glycosidase</keyword>
<dbReference type="EC" id="3.2.2.23" evidence="15"/>
<evidence type="ECO:0000256" key="11">
    <source>
        <dbReference type="ARBA" id="ARBA00023239"/>
    </source>
</evidence>
<dbReference type="SUPFAM" id="SSF57716">
    <property type="entry name" value="Glucocorticoid receptor-like (DNA-binding domain)"/>
    <property type="match status" value="1"/>
</dbReference>
<evidence type="ECO:0000256" key="5">
    <source>
        <dbReference type="ARBA" id="ARBA00022763"/>
    </source>
</evidence>
<evidence type="ECO:0000256" key="3">
    <source>
        <dbReference type="ARBA" id="ARBA00011245"/>
    </source>
</evidence>
<dbReference type="Pfam" id="PF06827">
    <property type="entry name" value="zf-FPG_IleRS"/>
    <property type="match status" value="1"/>
</dbReference>
<dbReference type="AlphaFoldDB" id="A0A9Q3W981"/>
<gene>
    <name evidence="15 18" type="primary">mutM</name>
    <name evidence="15" type="synonym">fpg</name>
    <name evidence="18" type="ORF">LZG35_18595</name>
</gene>
<organism evidence="18 19">
    <name type="scientific">Alloalcanivorax xenomutans</name>
    <dbReference type="NCBI Taxonomy" id="1094342"/>
    <lineage>
        <taxon>Bacteria</taxon>
        <taxon>Pseudomonadati</taxon>
        <taxon>Pseudomonadota</taxon>
        <taxon>Gammaproteobacteria</taxon>
        <taxon>Oceanospirillales</taxon>
        <taxon>Alcanivoracaceae</taxon>
        <taxon>Alloalcanivorax</taxon>
    </lineage>
</organism>
<dbReference type="GO" id="GO:0003684">
    <property type="term" value="F:damaged DNA binding"/>
    <property type="evidence" value="ECO:0007669"/>
    <property type="project" value="InterPro"/>
</dbReference>
<dbReference type="GO" id="GO:0008270">
    <property type="term" value="F:zinc ion binding"/>
    <property type="evidence" value="ECO:0007669"/>
    <property type="project" value="UniProtKB-UniRule"/>
</dbReference>
<dbReference type="Pfam" id="PF01149">
    <property type="entry name" value="Fapy_DNA_glyco"/>
    <property type="match status" value="1"/>
</dbReference>
<feature type="binding site" evidence="15">
    <location>
        <position position="150"/>
    </location>
    <ligand>
        <name>DNA</name>
        <dbReference type="ChEBI" id="CHEBI:16991"/>
    </ligand>
</feature>
<dbReference type="PANTHER" id="PTHR22993">
    <property type="entry name" value="FORMAMIDOPYRIMIDINE-DNA GLYCOSYLASE"/>
    <property type="match status" value="1"/>
</dbReference>
<evidence type="ECO:0000256" key="6">
    <source>
        <dbReference type="ARBA" id="ARBA00022771"/>
    </source>
</evidence>
<dbReference type="FunFam" id="3.20.190.10:FF:000001">
    <property type="entry name" value="Formamidopyrimidine-DNA glycosylase"/>
    <property type="match status" value="1"/>
</dbReference>
<feature type="domain" description="FPG-type" evidence="16">
    <location>
        <begin position="235"/>
        <end position="269"/>
    </location>
</feature>
<evidence type="ECO:0000256" key="10">
    <source>
        <dbReference type="ARBA" id="ARBA00023204"/>
    </source>
</evidence>
<dbReference type="NCBIfam" id="TIGR00577">
    <property type="entry name" value="fpg"/>
    <property type="match status" value="1"/>
</dbReference>
<comment type="catalytic activity">
    <reaction evidence="1 15">
        <text>Hydrolysis of DNA containing ring-opened 7-methylguanine residues, releasing 2,6-diamino-4-hydroxy-5-(N-methyl)formamidopyrimidine.</text>
        <dbReference type="EC" id="3.2.2.23"/>
    </reaction>
</comment>
<dbReference type="Gene3D" id="1.10.8.50">
    <property type="match status" value="1"/>
</dbReference>
<dbReference type="CDD" id="cd08966">
    <property type="entry name" value="EcFpg-like_N"/>
    <property type="match status" value="1"/>
</dbReference>
<dbReference type="InterPro" id="IPR020629">
    <property type="entry name" value="FPG_Glyclase"/>
</dbReference>
<comment type="cofactor">
    <cofactor evidence="15">
        <name>Zn(2+)</name>
        <dbReference type="ChEBI" id="CHEBI:29105"/>
    </cofactor>
    <text evidence="15">Binds 1 zinc ion per subunit.</text>
</comment>
<dbReference type="FunFam" id="1.10.8.50:FF:000003">
    <property type="entry name" value="Formamidopyrimidine-DNA glycosylase"/>
    <property type="match status" value="1"/>
</dbReference>
<feature type="active site" description="Proton donor; for beta-elimination activity" evidence="15">
    <location>
        <position position="57"/>
    </location>
</feature>
<keyword evidence="10 15" id="KW-0234">DNA repair</keyword>
<protein>
    <recommendedName>
        <fullName evidence="15">Formamidopyrimidine-DNA glycosylase</fullName>
        <shortName evidence="15">Fapy-DNA glycosylase</shortName>
        <ecNumber evidence="15">3.2.2.23</ecNumber>
    </recommendedName>
    <alternativeName>
        <fullName evidence="15">DNA-(apurinic or apyrimidinic site) lyase MutM</fullName>
        <shortName evidence="15">AP lyase MutM</shortName>
        <ecNumber evidence="15">4.2.99.18</ecNumber>
    </alternativeName>
</protein>
<dbReference type="InterPro" id="IPR035937">
    <property type="entry name" value="FPG_N"/>
</dbReference>
<keyword evidence="4 15" id="KW-0479">Metal-binding</keyword>
<evidence type="ECO:0000256" key="2">
    <source>
        <dbReference type="ARBA" id="ARBA00009409"/>
    </source>
</evidence>
<dbReference type="EC" id="4.2.99.18" evidence="15"/>
<evidence type="ECO:0000313" key="19">
    <source>
        <dbReference type="Proteomes" id="UP001107961"/>
    </source>
</evidence>
<feature type="domain" description="Formamidopyrimidine-DNA glycosylase catalytic" evidence="17">
    <location>
        <begin position="2"/>
        <end position="112"/>
    </location>
</feature>
<dbReference type="Gene3D" id="3.20.190.10">
    <property type="entry name" value="MutM-like, N-terminal"/>
    <property type="match status" value="1"/>
</dbReference>
<feature type="binding site" evidence="15">
    <location>
        <position position="109"/>
    </location>
    <ligand>
        <name>DNA</name>
        <dbReference type="ChEBI" id="CHEBI:16991"/>
    </ligand>
</feature>
<keyword evidence="6 15" id="KW-0863">Zinc-finger</keyword>
<comment type="catalytic activity">
    <reaction evidence="14 15">
        <text>2'-deoxyribonucleotide-(2'-deoxyribose 5'-phosphate)-2'-deoxyribonucleotide-DNA = a 3'-end 2'-deoxyribonucleotide-(2,3-dehydro-2,3-deoxyribose 5'-phosphate)-DNA + a 5'-end 5'-phospho-2'-deoxyribonucleoside-DNA + H(+)</text>
        <dbReference type="Rhea" id="RHEA:66592"/>
        <dbReference type="Rhea" id="RHEA-COMP:13180"/>
        <dbReference type="Rhea" id="RHEA-COMP:16897"/>
        <dbReference type="Rhea" id="RHEA-COMP:17067"/>
        <dbReference type="ChEBI" id="CHEBI:15378"/>
        <dbReference type="ChEBI" id="CHEBI:136412"/>
        <dbReference type="ChEBI" id="CHEBI:157695"/>
        <dbReference type="ChEBI" id="CHEBI:167181"/>
        <dbReference type="EC" id="4.2.99.18"/>
    </reaction>
</comment>
<evidence type="ECO:0000256" key="1">
    <source>
        <dbReference type="ARBA" id="ARBA00001668"/>
    </source>
</evidence>
<feature type="binding site" evidence="15">
    <location>
        <position position="90"/>
    </location>
    <ligand>
        <name>DNA</name>
        <dbReference type="ChEBI" id="CHEBI:16991"/>
    </ligand>
</feature>
<feature type="active site" description="Proton donor; for delta-elimination activity" evidence="15">
    <location>
        <position position="259"/>
    </location>
</feature>
<evidence type="ECO:0000256" key="7">
    <source>
        <dbReference type="ARBA" id="ARBA00022801"/>
    </source>
</evidence>
<dbReference type="InterPro" id="IPR010663">
    <property type="entry name" value="Znf_FPG/IleRS"/>
</dbReference>
<keyword evidence="12 15" id="KW-0511">Multifunctional enzyme</keyword>
<comment type="caution">
    <text evidence="18">The sequence shown here is derived from an EMBL/GenBank/DDBJ whole genome shotgun (WGS) entry which is preliminary data.</text>
</comment>
<keyword evidence="5 15" id="KW-0227">DNA damage</keyword>
<evidence type="ECO:0000256" key="15">
    <source>
        <dbReference type="HAMAP-Rule" id="MF_00103"/>
    </source>
</evidence>
<comment type="subunit">
    <text evidence="3 15">Monomer.</text>
</comment>
<dbReference type="SMART" id="SM01232">
    <property type="entry name" value="H2TH"/>
    <property type="match status" value="1"/>
</dbReference>
<keyword evidence="19" id="KW-1185">Reference proteome</keyword>
<evidence type="ECO:0000256" key="14">
    <source>
        <dbReference type="ARBA" id="ARBA00044632"/>
    </source>
</evidence>
<dbReference type="EMBL" id="JAJVKT010000027">
    <property type="protein sequence ID" value="MCE7510652.1"/>
    <property type="molecule type" value="Genomic_DNA"/>
</dbReference>
<dbReference type="InterPro" id="IPR015887">
    <property type="entry name" value="DNA_glyclase_Znf_dom_DNA_BS"/>
</dbReference>
<reference evidence="18" key="1">
    <citation type="submission" date="2022-01" db="EMBL/GenBank/DDBJ databases">
        <authorList>
            <person name="Karlyshev A.V."/>
            <person name="Jaspars M."/>
        </authorList>
    </citation>
    <scope>NUCLEOTIDE SEQUENCE</scope>
    <source>
        <strain evidence="18">AGSA3-2</strain>
    </source>
</reference>
<feature type="active site" description="Schiff-base intermediate with DNA" evidence="15">
    <location>
        <position position="2"/>
    </location>
</feature>
<dbReference type="SMART" id="SM00898">
    <property type="entry name" value="Fapy_DNA_glyco"/>
    <property type="match status" value="1"/>
</dbReference>
<keyword evidence="11 15" id="KW-0456">Lyase</keyword>
<dbReference type="InterPro" id="IPR012319">
    <property type="entry name" value="FPG_cat"/>
</dbReference>